<keyword evidence="2" id="KW-0677">Repeat</keyword>
<comment type="similarity">
    <text evidence="1">Belongs to the transcriptional antiterminator BglG family. GlcT subfamily.</text>
</comment>
<dbReference type="Gene3D" id="1.10.1790.10">
    <property type="entry name" value="PRD domain"/>
    <property type="match status" value="1"/>
</dbReference>
<feature type="domain" description="PRD" evidence="3">
    <location>
        <begin position="175"/>
        <end position="283"/>
    </location>
</feature>
<dbReference type="Proteomes" id="UP001589609">
    <property type="component" value="Unassembled WGS sequence"/>
</dbReference>
<dbReference type="InterPro" id="IPR004341">
    <property type="entry name" value="CAT_RNA-bd_dom"/>
</dbReference>
<dbReference type="PROSITE" id="PS51372">
    <property type="entry name" value="PRD_2"/>
    <property type="match status" value="2"/>
</dbReference>
<dbReference type="SUPFAM" id="SSF50151">
    <property type="entry name" value="SacY-like RNA-binding domain"/>
    <property type="match status" value="1"/>
</dbReference>
<dbReference type="PANTHER" id="PTHR30185">
    <property type="entry name" value="CRYPTIC BETA-GLUCOSIDE BGL OPERON ANTITERMINATOR"/>
    <property type="match status" value="1"/>
</dbReference>
<gene>
    <name evidence="4" type="primary">glcT</name>
    <name evidence="4" type="ORF">ACFFMS_27695</name>
</gene>
<organism evidence="4 5">
    <name type="scientific">Ectobacillus funiculus</name>
    <dbReference type="NCBI Taxonomy" id="137993"/>
    <lineage>
        <taxon>Bacteria</taxon>
        <taxon>Bacillati</taxon>
        <taxon>Bacillota</taxon>
        <taxon>Bacilli</taxon>
        <taxon>Bacillales</taxon>
        <taxon>Bacillaceae</taxon>
        <taxon>Ectobacillus</taxon>
    </lineage>
</organism>
<dbReference type="InterPro" id="IPR001550">
    <property type="entry name" value="Transcrpt_antitermin_CS"/>
</dbReference>
<sequence length="283" mass="32805">MREGLEVQKVLNNNVIIASHPEHEEVVVIGKGIGFGKKTGDQLSAETIEKMFILTNEREREQYKTLVPHVSERLIELMNDIMLYIQDRVSEPLNEHIHIALTDHIAFAIKRLKQGFAMDNPFLLETKALYPQEYEIAKGVIEMLNERLNISLPEGEVGFIALHIYSSVTNSEVSSVNQNSRLISRLITLIEEHLQIELARDSVHYLRLIRHLHYTIERVRNGEQVEEPRRFAEILREEYPTAYAVAWKLVRVMEQQLQLSVYEAETVYLTMHLQRLAQGKTPN</sequence>
<dbReference type="SMART" id="SM01061">
    <property type="entry name" value="CAT_RBD"/>
    <property type="match status" value="1"/>
</dbReference>
<evidence type="ECO:0000259" key="3">
    <source>
        <dbReference type="PROSITE" id="PS51372"/>
    </source>
</evidence>
<dbReference type="Gene3D" id="1.20.58.1950">
    <property type="match status" value="1"/>
</dbReference>
<comment type="caution">
    <text evidence="4">The sequence shown here is derived from an EMBL/GenBank/DDBJ whole genome shotgun (WGS) entry which is preliminary data.</text>
</comment>
<dbReference type="InterPro" id="IPR036650">
    <property type="entry name" value="CAT_RNA-bd_dom_sf"/>
</dbReference>
<accession>A0ABV5WMX4</accession>
<dbReference type="Gene3D" id="2.30.24.10">
    <property type="entry name" value="CAT RNA-binding domain"/>
    <property type="match status" value="1"/>
</dbReference>
<evidence type="ECO:0000313" key="4">
    <source>
        <dbReference type="EMBL" id="MFB9762014.1"/>
    </source>
</evidence>
<name>A0ABV5WMX4_9BACI</name>
<keyword evidence="5" id="KW-1185">Reference proteome</keyword>
<dbReference type="PROSITE" id="PS00654">
    <property type="entry name" value="PRD_1"/>
    <property type="match status" value="1"/>
</dbReference>
<dbReference type="Gene3D" id="1.20.890.100">
    <property type="match status" value="1"/>
</dbReference>
<dbReference type="PANTHER" id="PTHR30185:SF16">
    <property type="entry name" value="PROTEIN GLCT"/>
    <property type="match status" value="1"/>
</dbReference>
<dbReference type="NCBIfam" id="NF047357">
    <property type="entry name" value="antiterm_GlcT"/>
    <property type="match status" value="1"/>
</dbReference>
<dbReference type="InterPro" id="IPR050661">
    <property type="entry name" value="BglG_antiterminators"/>
</dbReference>
<dbReference type="InterPro" id="IPR011608">
    <property type="entry name" value="PRD"/>
</dbReference>
<evidence type="ECO:0000256" key="1">
    <source>
        <dbReference type="ARBA" id="ARBA00009115"/>
    </source>
</evidence>
<dbReference type="Pfam" id="PF00874">
    <property type="entry name" value="PRD"/>
    <property type="match status" value="2"/>
</dbReference>
<dbReference type="Pfam" id="PF03123">
    <property type="entry name" value="CAT_RBD"/>
    <property type="match status" value="1"/>
</dbReference>
<evidence type="ECO:0000313" key="5">
    <source>
        <dbReference type="Proteomes" id="UP001589609"/>
    </source>
</evidence>
<proteinExistence type="inferred from homology"/>
<feature type="domain" description="PRD" evidence="3">
    <location>
        <begin position="69"/>
        <end position="174"/>
    </location>
</feature>
<dbReference type="InterPro" id="IPR036634">
    <property type="entry name" value="PRD_sf"/>
</dbReference>
<protein>
    <submittedName>
        <fullName evidence="4">Glucose PTS transporter transcription antiterminator GlcT</fullName>
    </submittedName>
</protein>
<evidence type="ECO:0000256" key="2">
    <source>
        <dbReference type="ARBA" id="ARBA00022737"/>
    </source>
</evidence>
<dbReference type="EMBL" id="JBHMAF010000196">
    <property type="protein sequence ID" value="MFB9762014.1"/>
    <property type="molecule type" value="Genomic_DNA"/>
</dbReference>
<dbReference type="SUPFAM" id="SSF63520">
    <property type="entry name" value="PTS-regulatory domain, PRD"/>
    <property type="match status" value="2"/>
</dbReference>
<reference evidence="4 5" key="1">
    <citation type="submission" date="2024-09" db="EMBL/GenBank/DDBJ databases">
        <authorList>
            <person name="Sun Q."/>
            <person name="Mori K."/>
        </authorList>
    </citation>
    <scope>NUCLEOTIDE SEQUENCE [LARGE SCALE GENOMIC DNA]</scope>
    <source>
        <strain evidence="4 5">JCM 11201</strain>
    </source>
</reference>
<dbReference type="RefSeq" id="WP_129727036.1">
    <property type="nucleotide sequence ID" value="NZ_JAPCYI010000001.1"/>
</dbReference>